<sequence>MAEQEGPKLMSPPQDRLRRPIHWDVTSMPLTVGKVTFLREAPAFWNILPGEGRNVFRKPSTAHVWTACICPR</sequence>
<organism evidence="1 2">
    <name type="scientific">Lentinus brumalis</name>
    <dbReference type="NCBI Taxonomy" id="2498619"/>
    <lineage>
        <taxon>Eukaryota</taxon>
        <taxon>Fungi</taxon>
        <taxon>Dikarya</taxon>
        <taxon>Basidiomycota</taxon>
        <taxon>Agaricomycotina</taxon>
        <taxon>Agaricomycetes</taxon>
        <taxon>Polyporales</taxon>
        <taxon>Polyporaceae</taxon>
        <taxon>Lentinus</taxon>
    </lineage>
</organism>
<evidence type="ECO:0000313" key="1">
    <source>
        <dbReference type="EMBL" id="RDX56959.1"/>
    </source>
</evidence>
<proteinExistence type="predicted"/>
<accession>A0A371DWM9</accession>
<dbReference type="Proteomes" id="UP000256964">
    <property type="component" value="Unassembled WGS sequence"/>
</dbReference>
<gene>
    <name evidence="1" type="ORF">OH76DRAFT_1394693</name>
</gene>
<name>A0A371DWM9_9APHY</name>
<reference evidence="1 2" key="1">
    <citation type="journal article" date="2018" name="Biotechnol. Biofuels">
        <title>Integrative visual omics of the white-rot fungus Polyporus brumalis exposes the biotechnological potential of its oxidative enzymes for delignifying raw plant biomass.</title>
        <authorList>
            <person name="Miyauchi S."/>
            <person name="Rancon A."/>
            <person name="Drula E."/>
            <person name="Hage H."/>
            <person name="Chaduli D."/>
            <person name="Favel A."/>
            <person name="Grisel S."/>
            <person name="Henrissat B."/>
            <person name="Herpoel-Gimbert I."/>
            <person name="Ruiz-Duenas F.J."/>
            <person name="Chevret D."/>
            <person name="Hainaut M."/>
            <person name="Lin J."/>
            <person name="Wang M."/>
            <person name="Pangilinan J."/>
            <person name="Lipzen A."/>
            <person name="Lesage-Meessen L."/>
            <person name="Navarro D."/>
            <person name="Riley R."/>
            <person name="Grigoriev I.V."/>
            <person name="Zhou S."/>
            <person name="Raouche S."/>
            <person name="Rosso M.N."/>
        </authorList>
    </citation>
    <scope>NUCLEOTIDE SEQUENCE [LARGE SCALE GENOMIC DNA]</scope>
    <source>
        <strain evidence="1 2">BRFM 1820</strain>
    </source>
</reference>
<keyword evidence="2" id="KW-1185">Reference proteome</keyword>
<dbReference type="EMBL" id="KZ857379">
    <property type="protein sequence ID" value="RDX56959.1"/>
    <property type="molecule type" value="Genomic_DNA"/>
</dbReference>
<dbReference type="AlphaFoldDB" id="A0A371DWM9"/>
<protein>
    <submittedName>
        <fullName evidence="1">Uncharacterized protein</fullName>
    </submittedName>
</protein>
<evidence type="ECO:0000313" key="2">
    <source>
        <dbReference type="Proteomes" id="UP000256964"/>
    </source>
</evidence>